<keyword evidence="1" id="KW-1133">Transmembrane helix</keyword>
<protein>
    <recommendedName>
        <fullName evidence="4">Phage holin</fullName>
    </recommendedName>
</protein>
<dbReference type="EMBL" id="VSDO01000001">
    <property type="protein sequence ID" value="TYA15578.1"/>
    <property type="molecule type" value="Genomic_DNA"/>
</dbReference>
<evidence type="ECO:0008006" key="4">
    <source>
        <dbReference type="Google" id="ProtNLM"/>
    </source>
</evidence>
<keyword evidence="1" id="KW-0472">Membrane</keyword>
<evidence type="ECO:0000313" key="3">
    <source>
        <dbReference type="Proteomes" id="UP000325218"/>
    </source>
</evidence>
<name>A0A5D0D0X7_9BACL</name>
<proteinExistence type="predicted"/>
<keyword evidence="3" id="KW-1185">Reference proteome</keyword>
<dbReference type="Proteomes" id="UP000325218">
    <property type="component" value="Unassembled WGS sequence"/>
</dbReference>
<evidence type="ECO:0000256" key="1">
    <source>
        <dbReference type="SAM" id="Phobius"/>
    </source>
</evidence>
<organism evidence="2 3">
    <name type="scientific">Paenibacillus faecis</name>
    <dbReference type="NCBI Taxonomy" id="862114"/>
    <lineage>
        <taxon>Bacteria</taxon>
        <taxon>Bacillati</taxon>
        <taxon>Bacillota</taxon>
        <taxon>Bacilli</taxon>
        <taxon>Bacillales</taxon>
        <taxon>Paenibacillaceae</taxon>
        <taxon>Paenibacillus</taxon>
    </lineage>
</organism>
<dbReference type="OrthoDB" id="1922895at2"/>
<feature type="transmembrane region" description="Helical" evidence="1">
    <location>
        <begin position="41"/>
        <end position="59"/>
    </location>
</feature>
<dbReference type="Pfam" id="PF04531">
    <property type="entry name" value="Phage_holin_1"/>
    <property type="match status" value="1"/>
</dbReference>
<sequence length="77" mass="8238">MGMSKWKNYGLWVSLVSAILLAVQAVGAIFNFQLAPEKYDQIMAAVNSLLGVLVVLGIVSNPEAGKGFLDKKKAADK</sequence>
<dbReference type="AlphaFoldDB" id="A0A5D0D0X7"/>
<keyword evidence="1" id="KW-0812">Transmembrane</keyword>
<comment type="caution">
    <text evidence="2">The sequence shown here is derived from an EMBL/GenBank/DDBJ whole genome shotgun (WGS) entry which is preliminary data.</text>
</comment>
<accession>A0A5D0D0X7</accession>
<gene>
    <name evidence="2" type="ORF">FRY98_04610</name>
</gene>
<evidence type="ECO:0000313" key="2">
    <source>
        <dbReference type="EMBL" id="TYA15578.1"/>
    </source>
</evidence>
<dbReference type="InterPro" id="IPR006485">
    <property type="entry name" value="Phage-like_holin"/>
</dbReference>
<reference evidence="2 3" key="1">
    <citation type="submission" date="2019-08" db="EMBL/GenBank/DDBJ databases">
        <title>Genome sequencing of Paenibacillus faecis DSM 23593(T).</title>
        <authorList>
            <person name="Kook J.-K."/>
            <person name="Park S.-N."/>
            <person name="Lim Y.K."/>
        </authorList>
    </citation>
    <scope>NUCLEOTIDE SEQUENCE [LARGE SCALE GENOMIC DNA]</scope>
    <source>
        <strain evidence="2 3">DSM 23593</strain>
    </source>
</reference>